<dbReference type="RefSeq" id="XP_024677565.1">
    <property type="nucleotide sequence ID" value="XM_024832298.1"/>
</dbReference>
<reference evidence="2" key="1">
    <citation type="journal article" date="2018" name="Proc. Natl. Acad. Sci. U.S.A.">
        <title>Linking secondary metabolites to gene clusters through genome sequencing of six diverse Aspergillus species.</title>
        <authorList>
            <person name="Kaerboelling I."/>
            <person name="Vesth T.C."/>
            <person name="Frisvad J.C."/>
            <person name="Nybo J.L."/>
            <person name="Theobald S."/>
            <person name="Kuo A."/>
            <person name="Bowyer P."/>
            <person name="Matsuda Y."/>
            <person name="Mondo S."/>
            <person name="Lyhne E.K."/>
            <person name="Kogle M.E."/>
            <person name="Clum A."/>
            <person name="Lipzen A."/>
            <person name="Salamov A."/>
            <person name="Ngan C.Y."/>
            <person name="Daum C."/>
            <person name="Chiniquy J."/>
            <person name="Barry K."/>
            <person name="LaButti K."/>
            <person name="Haridas S."/>
            <person name="Simmons B.A."/>
            <person name="Magnuson J.K."/>
            <person name="Mortensen U.H."/>
            <person name="Larsen T.O."/>
            <person name="Grigoriev I.V."/>
            <person name="Baker S.E."/>
            <person name="Andersen M.R."/>
        </authorList>
    </citation>
    <scope>NUCLEOTIDE SEQUENCE [LARGE SCALE GENOMIC DNA]</scope>
    <source>
        <strain evidence="2">IBT 16806</strain>
    </source>
</reference>
<comment type="caution">
    <text evidence="1">The sequence shown here is derived from an EMBL/GenBank/DDBJ whole genome shotgun (WGS) entry which is preliminary data.</text>
</comment>
<sequence>MHLILTGATGLVGSGVLDAMLAMKEVTKISILSRRPVQMAEDAHDPRVQVIIHPDFETYDPTLLSQLQGATGCVWALGISQTKVNKEEYIKITKTYALEAAKAFHTLRPPNQPFHFVYVSGAGATTQPGFFASLFARVKGETELELAELRRETPLLRTIHPPRPTYETLFRPLGPVFRAAMPGLCSPTEQLGRFLTEMAMGRYEDRLMVGETPILENTAFRRLAGLSS</sequence>
<dbReference type="EMBL" id="MSZS01000011">
    <property type="protein sequence ID" value="PKX88970.1"/>
    <property type="molecule type" value="Genomic_DNA"/>
</dbReference>
<dbReference type="AlphaFoldDB" id="A0A2I1BU95"/>
<dbReference type="STRING" id="1392255.A0A2I1BU95"/>
<dbReference type="VEuPathDB" id="FungiDB:P174DRAFT_516182"/>
<evidence type="ECO:0008006" key="3">
    <source>
        <dbReference type="Google" id="ProtNLM"/>
    </source>
</evidence>
<evidence type="ECO:0000313" key="1">
    <source>
        <dbReference type="EMBL" id="PKX88970.1"/>
    </source>
</evidence>
<dbReference type="SUPFAM" id="SSF51735">
    <property type="entry name" value="NAD(P)-binding Rossmann-fold domains"/>
    <property type="match status" value="1"/>
</dbReference>
<dbReference type="Proteomes" id="UP000234474">
    <property type="component" value="Unassembled WGS sequence"/>
</dbReference>
<keyword evidence="2" id="KW-1185">Reference proteome</keyword>
<dbReference type="GeneID" id="36539634"/>
<dbReference type="PANTHER" id="PTHR14097:SF8">
    <property type="entry name" value="NAD(P)-BINDING DOMAIN-CONTAINING PROTEIN"/>
    <property type="match status" value="1"/>
</dbReference>
<protein>
    <recommendedName>
        <fullName evidence="3">Nucleoside-diphosphate-sugar epimerase</fullName>
    </recommendedName>
</protein>
<accession>A0A2I1BU95</accession>
<proteinExistence type="predicted"/>
<evidence type="ECO:0000313" key="2">
    <source>
        <dbReference type="Proteomes" id="UP000234474"/>
    </source>
</evidence>
<dbReference type="Gene3D" id="3.40.50.720">
    <property type="entry name" value="NAD(P)-binding Rossmann-like Domain"/>
    <property type="match status" value="1"/>
</dbReference>
<name>A0A2I1BU95_ASPN1</name>
<organism evidence="1 2">
    <name type="scientific">Aspergillus novofumigatus (strain IBT 16806)</name>
    <dbReference type="NCBI Taxonomy" id="1392255"/>
    <lineage>
        <taxon>Eukaryota</taxon>
        <taxon>Fungi</taxon>
        <taxon>Dikarya</taxon>
        <taxon>Ascomycota</taxon>
        <taxon>Pezizomycotina</taxon>
        <taxon>Eurotiomycetes</taxon>
        <taxon>Eurotiomycetidae</taxon>
        <taxon>Eurotiales</taxon>
        <taxon>Aspergillaceae</taxon>
        <taxon>Aspergillus</taxon>
        <taxon>Aspergillus subgen. Fumigati</taxon>
    </lineage>
</organism>
<dbReference type="OrthoDB" id="9975943at2759"/>
<dbReference type="OMA" id="AMGKYDK"/>
<dbReference type="PANTHER" id="PTHR14097">
    <property type="entry name" value="OXIDOREDUCTASE HTATIP2"/>
    <property type="match status" value="1"/>
</dbReference>
<dbReference type="InterPro" id="IPR036291">
    <property type="entry name" value="NAD(P)-bd_dom_sf"/>
</dbReference>
<gene>
    <name evidence="1" type="ORF">P174DRAFT_516182</name>
</gene>